<organism evidence="3 4">
    <name type="scientific">Tribolium castaneum</name>
    <name type="common">Red flour beetle</name>
    <dbReference type="NCBI Taxonomy" id="7070"/>
    <lineage>
        <taxon>Eukaryota</taxon>
        <taxon>Metazoa</taxon>
        <taxon>Ecdysozoa</taxon>
        <taxon>Arthropoda</taxon>
        <taxon>Hexapoda</taxon>
        <taxon>Insecta</taxon>
        <taxon>Pterygota</taxon>
        <taxon>Neoptera</taxon>
        <taxon>Endopterygota</taxon>
        <taxon>Coleoptera</taxon>
        <taxon>Polyphaga</taxon>
        <taxon>Cucujiformia</taxon>
        <taxon>Tenebrionidae</taxon>
        <taxon>Tenebrionidae incertae sedis</taxon>
        <taxon>Tribolium</taxon>
    </lineage>
</organism>
<protein>
    <submittedName>
        <fullName evidence="3">Uncharacterized protein</fullName>
    </submittedName>
</protein>
<feature type="region of interest" description="Disordered" evidence="1">
    <location>
        <begin position="177"/>
        <end position="207"/>
    </location>
</feature>
<name>A0A139WKP2_TRICA</name>
<dbReference type="InParanoid" id="A0A139WKP2"/>
<dbReference type="EMBL" id="KQ971328">
    <property type="protein sequence ID" value="KYB28385.1"/>
    <property type="molecule type" value="Genomic_DNA"/>
</dbReference>
<keyword evidence="2" id="KW-1133">Transmembrane helix</keyword>
<evidence type="ECO:0000313" key="4">
    <source>
        <dbReference type="Proteomes" id="UP000007266"/>
    </source>
</evidence>
<evidence type="ECO:0000256" key="1">
    <source>
        <dbReference type="SAM" id="MobiDB-lite"/>
    </source>
</evidence>
<accession>A0A139WKP2</accession>
<reference evidence="3 4" key="1">
    <citation type="journal article" date="2008" name="Nature">
        <title>The genome of the model beetle and pest Tribolium castaneum.</title>
        <authorList>
            <consortium name="Tribolium Genome Sequencing Consortium"/>
            <person name="Richards S."/>
            <person name="Gibbs R.A."/>
            <person name="Weinstock G.M."/>
            <person name="Brown S.J."/>
            <person name="Denell R."/>
            <person name="Beeman R.W."/>
            <person name="Gibbs R."/>
            <person name="Beeman R.W."/>
            <person name="Brown S.J."/>
            <person name="Bucher G."/>
            <person name="Friedrich M."/>
            <person name="Grimmelikhuijzen C.J."/>
            <person name="Klingler M."/>
            <person name="Lorenzen M."/>
            <person name="Richards S."/>
            <person name="Roth S."/>
            <person name="Schroder R."/>
            <person name="Tautz D."/>
            <person name="Zdobnov E.M."/>
            <person name="Muzny D."/>
            <person name="Gibbs R.A."/>
            <person name="Weinstock G.M."/>
            <person name="Attaway T."/>
            <person name="Bell S."/>
            <person name="Buhay C.J."/>
            <person name="Chandrabose M.N."/>
            <person name="Chavez D."/>
            <person name="Clerk-Blankenburg K.P."/>
            <person name="Cree A."/>
            <person name="Dao M."/>
            <person name="Davis C."/>
            <person name="Chacko J."/>
            <person name="Dinh H."/>
            <person name="Dugan-Rocha S."/>
            <person name="Fowler G."/>
            <person name="Garner T.T."/>
            <person name="Garnes J."/>
            <person name="Gnirke A."/>
            <person name="Hawes A."/>
            <person name="Hernandez J."/>
            <person name="Hines S."/>
            <person name="Holder M."/>
            <person name="Hume J."/>
            <person name="Jhangiani S.N."/>
            <person name="Joshi V."/>
            <person name="Khan Z.M."/>
            <person name="Jackson L."/>
            <person name="Kovar C."/>
            <person name="Kowis A."/>
            <person name="Lee S."/>
            <person name="Lewis L.R."/>
            <person name="Margolis J."/>
            <person name="Morgan M."/>
            <person name="Nazareth L.V."/>
            <person name="Nguyen N."/>
            <person name="Okwuonu G."/>
            <person name="Parker D."/>
            <person name="Richards S."/>
            <person name="Ruiz S.J."/>
            <person name="Santibanez J."/>
            <person name="Savard J."/>
            <person name="Scherer S.E."/>
            <person name="Schneider B."/>
            <person name="Sodergren E."/>
            <person name="Tautz D."/>
            <person name="Vattahil S."/>
            <person name="Villasana D."/>
            <person name="White C.S."/>
            <person name="Wright R."/>
            <person name="Park Y."/>
            <person name="Beeman R.W."/>
            <person name="Lord J."/>
            <person name="Oppert B."/>
            <person name="Lorenzen M."/>
            <person name="Brown S."/>
            <person name="Wang L."/>
            <person name="Savard J."/>
            <person name="Tautz D."/>
            <person name="Richards S."/>
            <person name="Weinstock G."/>
            <person name="Gibbs R.A."/>
            <person name="Liu Y."/>
            <person name="Worley K."/>
            <person name="Weinstock G."/>
            <person name="Elsik C.G."/>
            <person name="Reese J.T."/>
            <person name="Elhaik E."/>
            <person name="Landan G."/>
            <person name="Graur D."/>
            <person name="Arensburger P."/>
            <person name="Atkinson P."/>
            <person name="Beeman R.W."/>
            <person name="Beidler J."/>
            <person name="Brown S.J."/>
            <person name="Demuth J.P."/>
            <person name="Drury D.W."/>
            <person name="Du Y.Z."/>
            <person name="Fujiwara H."/>
            <person name="Lorenzen M."/>
            <person name="Maselli V."/>
            <person name="Osanai M."/>
            <person name="Park Y."/>
            <person name="Robertson H.M."/>
            <person name="Tu Z."/>
            <person name="Wang J.J."/>
            <person name="Wang S."/>
            <person name="Richards S."/>
            <person name="Song H."/>
            <person name="Zhang L."/>
            <person name="Sodergren E."/>
            <person name="Werner D."/>
            <person name="Stanke M."/>
            <person name="Morgenstern B."/>
            <person name="Solovyev V."/>
            <person name="Kosarev P."/>
            <person name="Brown G."/>
            <person name="Chen H.C."/>
            <person name="Ermolaeva O."/>
            <person name="Hlavina W."/>
            <person name="Kapustin Y."/>
            <person name="Kiryutin B."/>
            <person name="Kitts P."/>
            <person name="Maglott D."/>
            <person name="Pruitt K."/>
            <person name="Sapojnikov V."/>
            <person name="Souvorov A."/>
            <person name="Mackey A.J."/>
            <person name="Waterhouse R.M."/>
            <person name="Wyder S."/>
            <person name="Zdobnov E.M."/>
            <person name="Zdobnov E.M."/>
            <person name="Wyder S."/>
            <person name="Kriventseva E.V."/>
            <person name="Kadowaki T."/>
            <person name="Bork P."/>
            <person name="Aranda M."/>
            <person name="Bao R."/>
            <person name="Beermann A."/>
            <person name="Berns N."/>
            <person name="Bolognesi R."/>
            <person name="Bonneton F."/>
            <person name="Bopp D."/>
            <person name="Brown S.J."/>
            <person name="Bucher G."/>
            <person name="Butts T."/>
            <person name="Chaumot A."/>
            <person name="Denell R.E."/>
            <person name="Ferrier D.E."/>
            <person name="Friedrich M."/>
            <person name="Gordon C.M."/>
            <person name="Jindra M."/>
            <person name="Klingler M."/>
            <person name="Lan Q."/>
            <person name="Lattorff H.M."/>
            <person name="Laudet V."/>
            <person name="von Levetsow C."/>
            <person name="Liu Z."/>
            <person name="Lutz R."/>
            <person name="Lynch J.A."/>
            <person name="da Fonseca R.N."/>
            <person name="Posnien N."/>
            <person name="Reuter R."/>
            <person name="Roth S."/>
            <person name="Savard J."/>
            <person name="Schinko J.B."/>
            <person name="Schmitt C."/>
            <person name="Schoppmeier M."/>
            <person name="Schroder R."/>
            <person name="Shippy T.D."/>
            <person name="Simonnet F."/>
            <person name="Marques-Souza H."/>
            <person name="Tautz D."/>
            <person name="Tomoyasu Y."/>
            <person name="Trauner J."/>
            <person name="Van der Zee M."/>
            <person name="Vervoort M."/>
            <person name="Wittkopp N."/>
            <person name="Wimmer E.A."/>
            <person name="Yang X."/>
            <person name="Jones A.K."/>
            <person name="Sattelle D.B."/>
            <person name="Ebert P.R."/>
            <person name="Nelson D."/>
            <person name="Scott J.G."/>
            <person name="Beeman R.W."/>
            <person name="Muthukrishnan S."/>
            <person name="Kramer K.J."/>
            <person name="Arakane Y."/>
            <person name="Beeman R.W."/>
            <person name="Zhu Q."/>
            <person name="Hogenkamp D."/>
            <person name="Dixit R."/>
            <person name="Oppert B."/>
            <person name="Jiang H."/>
            <person name="Zou Z."/>
            <person name="Marshall J."/>
            <person name="Elpidina E."/>
            <person name="Vinokurov K."/>
            <person name="Oppert C."/>
            <person name="Zou Z."/>
            <person name="Evans J."/>
            <person name="Lu Z."/>
            <person name="Zhao P."/>
            <person name="Sumathipala N."/>
            <person name="Altincicek B."/>
            <person name="Vilcinskas A."/>
            <person name="Williams M."/>
            <person name="Hultmark D."/>
            <person name="Hetru C."/>
            <person name="Jiang H."/>
            <person name="Grimmelikhuijzen C.J."/>
            <person name="Hauser F."/>
            <person name="Cazzamali G."/>
            <person name="Williamson M."/>
            <person name="Park Y."/>
            <person name="Li B."/>
            <person name="Tanaka Y."/>
            <person name="Predel R."/>
            <person name="Neupert S."/>
            <person name="Schachtner J."/>
            <person name="Verleyen P."/>
            <person name="Raible F."/>
            <person name="Bork P."/>
            <person name="Friedrich M."/>
            <person name="Walden K.K."/>
            <person name="Robertson H.M."/>
            <person name="Angeli S."/>
            <person name="Foret S."/>
            <person name="Bucher G."/>
            <person name="Schuetz S."/>
            <person name="Maleszka R."/>
            <person name="Wimmer E.A."/>
            <person name="Beeman R.W."/>
            <person name="Lorenzen M."/>
            <person name="Tomoyasu Y."/>
            <person name="Miller S.C."/>
            <person name="Grossmann D."/>
            <person name="Bucher G."/>
        </authorList>
    </citation>
    <scope>NUCLEOTIDE SEQUENCE [LARGE SCALE GENOMIC DNA]</scope>
    <source>
        <strain evidence="3 4">Georgia GA2</strain>
    </source>
</reference>
<gene>
    <name evidence="3" type="primary">AUGUSTUS-3.0.2_34623</name>
    <name evidence="3" type="ORF">TcasGA2_TC034623</name>
</gene>
<proteinExistence type="predicted"/>
<keyword evidence="4" id="KW-1185">Reference proteome</keyword>
<evidence type="ECO:0000313" key="3">
    <source>
        <dbReference type="EMBL" id="KYB28385.1"/>
    </source>
</evidence>
<reference evidence="3 4" key="2">
    <citation type="journal article" date="2010" name="Nucleic Acids Res.">
        <title>BeetleBase in 2010: revisions to provide comprehensive genomic information for Tribolium castaneum.</title>
        <authorList>
            <person name="Kim H.S."/>
            <person name="Murphy T."/>
            <person name="Xia J."/>
            <person name="Caragea D."/>
            <person name="Park Y."/>
            <person name="Beeman R.W."/>
            <person name="Lorenzen M.D."/>
            <person name="Butcher S."/>
            <person name="Manak J.R."/>
            <person name="Brown S.J."/>
        </authorList>
    </citation>
    <scope>GENOME REANNOTATION</scope>
    <source>
        <strain evidence="3 4">Georgia GA2</strain>
    </source>
</reference>
<feature type="transmembrane region" description="Helical" evidence="2">
    <location>
        <begin position="318"/>
        <end position="344"/>
    </location>
</feature>
<feature type="compositionally biased region" description="Basic and acidic residues" evidence="1">
    <location>
        <begin position="180"/>
        <end position="197"/>
    </location>
</feature>
<keyword evidence="2" id="KW-0472">Membrane</keyword>
<sequence>MLGILLITWKNGRTVKTYGLNRLENYNMKFTFICIVIVLSCSVCASGDLEIYPGFKYDLSSEEQRPRLEPDDEGVFYGENYRRWPWQEADDWSRKKQEFDLALPELRNLEKMLDRNQNDELPAYYNPRQSFDNAYDDYKPIEKAHKFDRFNFRYPNSQILDDVRPYPHEDDFTFGDEEVKEERDLRPRVPQERHQQEVKPMGGNHHHHMVVSAGERNNEEASGERALEEAPMVEDPSQFAYLPTDSRFFLNTESDNGDQNVKSKLEKIKDNKIRLNHRSDEAFVDEMDPFGNVENREKNDQVKVVAVKPQVTTREATGVYIIGVVAGISAAATVGLIAVGLGWYK</sequence>
<keyword evidence="2" id="KW-0812">Transmembrane</keyword>
<dbReference type="AlphaFoldDB" id="A0A139WKP2"/>
<dbReference type="Proteomes" id="UP000007266">
    <property type="component" value="Linkage group 3"/>
</dbReference>
<evidence type="ECO:0000256" key="2">
    <source>
        <dbReference type="SAM" id="Phobius"/>
    </source>
</evidence>